<proteinExistence type="predicted"/>
<dbReference type="Proteomes" id="UP001162501">
    <property type="component" value="Chromosome 11"/>
</dbReference>
<organism evidence="1 2">
    <name type="scientific">Rangifer tarandus platyrhynchus</name>
    <name type="common">Svalbard reindeer</name>
    <dbReference type="NCBI Taxonomy" id="3082113"/>
    <lineage>
        <taxon>Eukaryota</taxon>
        <taxon>Metazoa</taxon>
        <taxon>Chordata</taxon>
        <taxon>Craniata</taxon>
        <taxon>Vertebrata</taxon>
        <taxon>Euteleostomi</taxon>
        <taxon>Mammalia</taxon>
        <taxon>Eutheria</taxon>
        <taxon>Laurasiatheria</taxon>
        <taxon>Artiodactyla</taxon>
        <taxon>Ruminantia</taxon>
        <taxon>Pecora</taxon>
        <taxon>Cervidae</taxon>
        <taxon>Odocoileinae</taxon>
        <taxon>Rangifer</taxon>
    </lineage>
</organism>
<dbReference type="EMBL" id="OX596095">
    <property type="protein sequence ID" value="CAI9692716.1"/>
    <property type="molecule type" value="Genomic_DNA"/>
</dbReference>
<gene>
    <name evidence="1" type="ORF">MRATA1EN3_LOCUS3929</name>
</gene>
<evidence type="ECO:0000313" key="2">
    <source>
        <dbReference type="Proteomes" id="UP001162501"/>
    </source>
</evidence>
<evidence type="ECO:0000313" key="1">
    <source>
        <dbReference type="EMBL" id="CAI9692716.1"/>
    </source>
</evidence>
<accession>A0ACB0DWV7</accession>
<name>A0ACB0DWV7_RANTA</name>
<protein>
    <submittedName>
        <fullName evidence="1">Uncharacterized protein</fullName>
    </submittedName>
</protein>
<sequence length="100" mass="11056">MSLQGQCACHVWTKSCWHTVSQRPQKRPHQLQLRSKLRLTVICGALQRCSGNNPRPECTVLGRHPFAHLSESCPVADPRCLSAELDELRDVDPVAASLGA</sequence>
<reference evidence="1" key="1">
    <citation type="submission" date="2023-05" db="EMBL/GenBank/DDBJ databases">
        <authorList>
            <consortium name="ELIXIR-Norway"/>
        </authorList>
    </citation>
    <scope>NUCLEOTIDE SEQUENCE</scope>
</reference>